<sequence length="199" mass="22706">MNNFEESDNFMTSNRMEALIDGIFAIAMTLLVLSIGVPHISGQISNVTIQQSLYTIISPFFSFVLSFILLAMFWVANHRQLHYIKHVDDVYLWINIIWLLFIVTVPFSTDLTGTYGGYAISQIIFNLNLLGIAFFLYLSWHYATKKGLVSKKITKQKSESIKRTCILFLGVSSIAIILSFLTPTWSGMIYLILLLEKFI</sequence>
<evidence type="ECO:0000256" key="9">
    <source>
        <dbReference type="ARBA" id="ARBA00023065"/>
    </source>
</evidence>
<dbReference type="RefSeq" id="WP_013826260.1">
    <property type="nucleotide sequence ID" value="NC_015574.1"/>
</dbReference>
<dbReference type="Proteomes" id="UP000009231">
    <property type="component" value="Chromosome"/>
</dbReference>
<keyword evidence="6" id="KW-0631">Potassium channel</keyword>
<evidence type="ECO:0000256" key="5">
    <source>
        <dbReference type="ARBA" id="ARBA00022692"/>
    </source>
</evidence>
<evidence type="ECO:0000256" key="3">
    <source>
        <dbReference type="ARBA" id="ARBA00022448"/>
    </source>
</evidence>
<keyword evidence="3" id="KW-0813">Transport</keyword>
<dbReference type="GeneID" id="10669260"/>
<keyword evidence="7" id="KW-0630">Potassium</keyword>
<evidence type="ECO:0000256" key="2">
    <source>
        <dbReference type="ARBA" id="ARBA00006920"/>
    </source>
</evidence>
<dbReference type="KEGG" id="mew:MSWAN_1750"/>
<keyword evidence="11" id="KW-0407">Ion channel</keyword>
<comment type="subcellular location">
    <subcellularLocation>
        <location evidence="1">Membrane</location>
        <topology evidence="1">Multi-pass membrane protein</topology>
    </subcellularLocation>
</comment>
<feature type="transmembrane region" description="Helical" evidence="13">
    <location>
        <begin position="53"/>
        <end position="77"/>
    </location>
</feature>
<evidence type="ECO:0000256" key="8">
    <source>
        <dbReference type="ARBA" id="ARBA00022989"/>
    </source>
</evidence>
<accession>F6D3V9</accession>
<dbReference type="InterPro" id="IPR010617">
    <property type="entry name" value="TMEM175-like"/>
</dbReference>
<evidence type="ECO:0000256" key="13">
    <source>
        <dbReference type="SAM" id="Phobius"/>
    </source>
</evidence>
<evidence type="ECO:0000313" key="14">
    <source>
        <dbReference type="EMBL" id="AEG18761.1"/>
    </source>
</evidence>
<dbReference type="PANTHER" id="PTHR31462">
    <property type="entry name" value="ENDOSOMAL/LYSOSOMAL POTASSIUM CHANNEL TMEM175"/>
    <property type="match status" value="1"/>
</dbReference>
<proteinExistence type="inferred from homology"/>
<dbReference type="PANTHER" id="PTHR31462:SF5">
    <property type="entry name" value="ENDOSOMAL_LYSOSOMAL PROTON CHANNEL TMEM175"/>
    <property type="match status" value="1"/>
</dbReference>
<reference evidence="14 15" key="1">
    <citation type="journal article" date="2014" name="Int. J. Syst. Evol. Microbiol.">
        <title>Methanobacterium paludis sp. nov. and a novel strain of Methanobacterium lacus isolated from northern peatlands.</title>
        <authorList>
            <person name="Cadillo-Quiroz H."/>
            <person name="Brauer S.L."/>
            <person name="Goodson N."/>
            <person name="Yavitt J.B."/>
            <person name="Zinder S.H."/>
        </authorList>
    </citation>
    <scope>NUCLEOTIDE SEQUENCE [LARGE SCALE GENOMIC DNA]</scope>
    <source>
        <strain evidence="15">DSM 25820 / JCM 18151 / SWAN1</strain>
    </source>
</reference>
<dbReference type="GO" id="GO:0005267">
    <property type="term" value="F:potassium channel activity"/>
    <property type="evidence" value="ECO:0007669"/>
    <property type="project" value="UniProtKB-KW"/>
</dbReference>
<feature type="transmembrane region" description="Helical" evidence="13">
    <location>
        <begin position="18"/>
        <end position="41"/>
    </location>
</feature>
<keyword evidence="9" id="KW-0406">Ion transport</keyword>
<evidence type="ECO:0000256" key="12">
    <source>
        <dbReference type="ARBA" id="ARBA00034430"/>
    </source>
</evidence>
<dbReference type="GO" id="GO:0016020">
    <property type="term" value="C:membrane"/>
    <property type="evidence" value="ECO:0007669"/>
    <property type="project" value="UniProtKB-SubCell"/>
</dbReference>
<dbReference type="HOGENOM" id="CLU_090238_3_2_2"/>
<comment type="similarity">
    <text evidence="2">Belongs to the TMEM175 family.</text>
</comment>
<keyword evidence="15" id="KW-1185">Reference proteome</keyword>
<evidence type="ECO:0000256" key="7">
    <source>
        <dbReference type="ARBA" id="ARBA00022958"/>
    </source>
</evidence>
<dbReference type="GO" id="GO:0015252">
    <property type="term" value="F:proton channel activity"/>
    <property type="evidence" value="ECO:0007669"/>
    <property type="project" value="InterPro"/>
</dbReference>
<feature type="transmembrane region" description="Helical" evidence="13">
    <location>
        <begin position="89"/>
        <end position="107"/>
    </location>
</feature>
<gene>
    <name evidence="14" type="ordered locus">MSWAN_1750</name>
</gene>
<keyword evidence="5 13" id="KW-0812">Transmembrane</keyword>
<dbReference type="Pfam" id="PF06736">
    <property type="entry name" value="TMEM175"/>
    <property type="match status" value="1"/>
</dbReference>
<evidence type="ECO:0008006" key="16">
    <source>
        <dbReference type="Google" id="ProtNLM"/>
    </source>
</evidence>
<keyword evidence="10 13" id="KW-0472">Membrane</keyword>
<comment type="catalytic activity">
    <reaction evidence="12">
        <text>K(+)(in) = K(+)(out)</text>
        <dbReference type="Rhea" id="RHEA:29463"/>
        <dbReference type="ChEBI" id="CHEBI:29103"/>
    </reaction>
</comment>
<evidence type="ECO:0000313" key="15">
    <source>
        <dbReference type="Proteomes" id="UP000009231"/>
    </source>
</evidence>
<feature type="transmembrane region" description="Helical" evidence="13">
    <location>
        <begin position="119"/>
        <end position="143"/>
    </location>
</feature>
<dbReference type="OrthoDB" id="10769at2157"/>
<evidence type="ECO:0000256" key="1">
    <source>
        <dbReference type="ARBA" id="ARBA00004141"/>
    </source>
</evidence>
<keyword evidence="8 13" id="KW-1133">Transmembrane helix</keyword>
<evidence type="ECO:0000256" key="11">
    <source>
        <dbReference type="ARBA" id="ARBA00023303"/>
    </source>
</evidence>
<keyword evidence="4" id="KW-0633">Potassium transport</keyword>
<evidence type="ECO:0000256" key="6">
    <source>
        <dbReference type="ARBA" id="ARBA00022826"/>
    </source>
</evidence>
<name>F6D3V9_METPW</name>
<protein>
    <recommendedName>
        <fullName evidence="16">Integral membrane protein</fullName>
    </recommendedName>
</protein>
<organism evidence="14 15">
    <name type="scientific">Methanobacterium paludis (strain DSM 25820 / JCM 18151 / SWAN1)</name>
    <dbReference type="NCBI Taxonomy" id="868131"/>
    <lineage>
        <taxon>Archaea</taxon>
        <taxon>Methanobacteriati</taxon>
        <taxon>Methanobacteriota</taxon>
        <taxon>Methanomada group</taxon>
        <taxon>Methanobacteria</taxon>
        <taxon>Methanobacteriales</taxon>
        <taxon>Methanobacteriaceae</taxon>
        <taxon>Methanobacterium</taxon>
    </lineage>
</organism>
<feature type="transmembrane region" description="Helical" evidence="13">
    <location>
        <begin position="164"/>
        <end position="193"/>
    </location>
</feature>
<dbReference type="AlphaFoldDB" id="F6D3V9"/>
<dbReference type="EMBL" id="CP002772">
    <property type="protein sequence ID" value="AEG18761.1"/>
    <property type="molecule type" value="Genomic_DNA"/>
</dbReference>
<evidence type="ECO:0000256" key="10">
    <source>
        <dbReference type="ARBA" id="ARBA00023136"/>
    </source>
</evidence>
<dbReference type="eggNOG" id="arCOG04887">
    <property type="taxonomic scope" value="Archaea"/>
</dbReference>
<evidence type="ECO:0000256" key="4">
    <source>
        <dbReference type="ARBA" id="ARBA00022538"/>
    </source>
</evidence>